<dbReference type="PATRIC" id="fig|272123.3.peg.2924"/>
<proteinExistence type="predicted"/>
<protein>
    <recommendedName>
        <fullName evidence="1">ATPase AAA-type core domain-containing protein</fullName>
    </recommendedName>
</protein>
<sequence length="438" mass="50726">MIVEFSVENYRSIQEKQTLSMVASEDEHLLDSHTFPMPNNEDLRLVKSAVIYGANASGKSNLLLAIQTLINLIVNSASKMQTGEPLPVEPFILNSESAKQLTTFEVIFIHKGMRYEYGISLNQERIYEEWLIAYPNERQQNWFSRKYLPDNLELQSDEGYEWSFGRGLKGEKKIIRRFVRSNSLFLSHAAQNNHPQLREIFKYFSEKINILKPRYTDIGFSLGILNKDSFLKEKVAKLITEADTGISDVKIQIDPRLTSEDLSKMHPAHLQFISRKADLQYMAEETIDTLEQSDIVTIHRMNDSDQEIEFDIADESTGTQRLFEIAVYWLYVLQNGEILIIDELETSLHSMLSKALIKMFNDPEINKNNAQLIFTTHDTTLLNDEIFRPDQVWFIEKDKSMTKLYPLLDFRPREDESLQKGYLLGRYGAIPFINGLSI</sequence>
<dbReference type="STRING" id="272123.Anacy_2679"/>
<dbReference type="SUPFAM" id="SSF52540">
    <property type="entry name" value="P-loop containing nucleoside triphosphate hydrolases"/>
    <property type="match status" value="1"/>
</dbReference>
<dbReference type="GO" id="GO:0005524">
    <property type="term" value="F:ATP binding"/>
    <property type="evidence" value="ECO:0007669"/>
    <property type="project" value="InterPro"/>
</dbReference>
<dbReference type="Gene3D" id="3.40.50.300">
    <property type="entry name" value="P-loop containing nucleotide triphosphate hydrolases"/>
    <property type="match status" value="1"/>
</dbReference>
<dbReference type="PANTHER" id="PTHR40396:SF1">
    <property type="entry name" value="ATPASE AAA-TYPE CORE DOMAIN-CONTAINING PROTEIN"/>
    <property type="match status" value="1"/>
</dbReference>
<dbReference type="OrthoDB" id="9809324at2"/>
<dbReference type="Proteomes" id="UP000010474">
    <property type="component" value="Chromosome"/>
</dbReference>
<dbReference type="CDD" id="cd00267">
    <property type="entry name" value="ABC_ATPase"/>
    <property type="match status" value="1"/>
</dbReference>
<dbReference type="RefSeq" id="WP_015214751.1">
    <property type="nucleotide sequence ID" value="NC_019771.1"/>
</dbReference>
<dbReference type="PANTHER" id="PTHR40396">
    <property type="entry name" value="ATPASE-LIKE PROTEIN"/>
    <property type="match status" value="1"/>
</dbReference>
<dbReference type="Pfam" id="PF13304">
    <property type="entry name" value="AAA_21"/>
    <property type="match status" value="1"/>
</dbReference>
<dbReference type="GO" id="GO:0016887">
    <property type="term" value="F:ATP hydrolysis activity"/>
    <property type="evidence" value="ECO:0007669"/>
    <property type="project" value="InterPro"/>
</dbReference>
<dbReference type="InterPro" id="IPR003959">
    <property type="entry name" value="ATPase_AAA_core"/>
</dbReference>
<feature type="domain" description="ATPase AAA-type core" evidence="1">
    <location>
        <begin position="49"/>
        <end position="383"/>
    </location>
</feature>
<keyword evidence="3" id="KW-1185">Reference proteome</keyword>
<evidence type="ECO:0000313" key="3">
    <source>
        <dbReference type="Proteomes" id="UP000010474"/>
    </source>
</evidence>
<name>K9ZFZ5_ANACC</name>
<dbReference type="EMBL" id="CP003659">
    <property type="protein sequence ID" value="AFZ58116.1"/>
    <property type="molecule type" value="Genomic_DNA"/>
</dbReference>
<organism evidence="2 3">
    <name type="scientific">Anabaena cylindrica (strain ATCC 27899 / PCC 7122)</name>
    <dbReference type="NCBI Taxonomy" id="272123"/>
    <lineage>
        <taxon>Bacteria</taxon>
        <taxon>Bacillati</taxon>
        <taxon>Cyanobacteriota</taxon>
        <taxon>Cyanophyceae</taxon>
        <taxon>Nostocales</taxon>
        <taxon>Nostocaceae</taxon>
        <taxon>Anabaena</taxon>
    </lineage>
</organism>
<dbReference type="HOGENOM" id="CLU_046693_2_0_3"/>
<dbReference type="InterPro" id="IPR027417">
    <property type="entry name" value="P-loop_NTPase"/>
</dbReference>
<dbReference type="eggNOG" id="COG1106">
    <property type="taxonomic scope" value="Bacteria"/>
</dbReference>
<gene>
    <name evidence="2" type="ordered locus">Anacy_2679</name>
</gene>
<accession>K9ZFZ5</accession>
<dbReference type="KEGG" id="acy:Anacy_2679"/>
<reference evidence="3" key="1">
    <citation type="journal article" date="2013" name="Proc. Natl. Acad. Sci. U.S.A.">
        <title>Improving the coverage of the cyanobacterial phylum using diversity-driven genome sequencing.</title>
        <authorList>
            <person name="Shih P.M."/>
            <person name="Wu D."/>
            <person name="Latifi A."/>
            <person name="Axen S.D."/>
            <person name="Fewer D.P."/>
            <person name="Talla E."/>
            <person name="Calteau A."/>
            <person name="Cai F."/>
            <person name="Tandeau de Marsac N."/>
            <person name="Rippka R."/>
            <person name="Herdman M."/>
            <person name="Sivonen K."/>
            <person name="Coursin T."/>
            <person name="Laurent T."/>
            <person name="Goodwin L."/>
            <person name="Nolan M."/>
            <person name="Davenport K.W."/>
            <person name="Han C.S."/>
            <person name="Rubin E.M."/>
            <person name="Eisen J.A."/>
            <person name="Woyke T."/>
            <person name="Gugger M."/>
            <person name="Kerfeld C.A."/>
        </authorList>
    </citation>
    <scope>NUCLEOTIDE SEQUENCE [LARGE SCALE GENOMIC DNA]</scope>
    <source>
        <strain evidence="3">ATCC 27899 / PCC 7122</strain>
    </source>
</reference>
<evidence type="ECO:0000259" key="1">
    <source>
        <dbReference type="Pfam" id="PF13304"/>
    </source>
</evidence>
<evidence type="ECO:0000313" key="2">
    <source>
        <dbReference type="EMBL" id="AFZ58116.1"/>
    </source>
</evidence>
<dbReference type="AlphaFoldDB" id="K9ZFZ5"/>